<dbReference type="OrthoDB" id="310895at2759"/>
<gene>
    <name evidence="8" type="ORF">RCC_12196</name>
</gene>
<dbReference type="InterPro" id="IPR015590">
    <property type="entry name" value="Aldehyde_DH_dom"/>
</dbReference>
<evidence type="ECO:0000256" key="5">
    <source>
        <dbReference type="PROSITE-ProRule" id="PRU10007"/>
    </source>
</evidence>
<evidence type="ECO:0000256" key="4">
    <source>
        <dbReference type="ARBA" id="ARBA00049194"/>
    </source>
</evidence>
<dbReference type="FunFam" id="3.40.309.10:FF:000024">
    <property type="entry name" value="Betaine aldehyde dehydrogenase"/>
    <property type="match status" value="1"/>
</dbReference>
<keyword evidence="9" id="KW-1185">Reference proteome</keyword>
<reference evidence="8 9" key="1">
    <citation type="submission" date="2016-03" db="EMBL/GenBank/DDBJ databases">
        <authorList>
            <person name="Ploux O."/>
        </authorList>
    </citation>
    <scope>NUCLEOTIDE SEQUENCE [LARGE SCALE GENOMIC DNA]</scope>
    <source>
        <strain evidence="8 9">URUG2</strain>
    </source>
</reference>
<dbReference type="Gene3D" id="3.40.605.10">
    <property type="entry name" value="Aldehyde Dehydrogenase, Chain A, domain 1"/>
    <property type="match status" value="1"/>
</dbReference>
<evidence type="ECO:0000256" key="6">
    <source>
        <dbReference type="RuleBase" id="RU003345"/>
    </source>
</evidence>
<dbReference type="InterPro" id="IPR029510">
    <property type="entry name" value="Ald_DH_CS_GLU"/>
</dbReference>
<dbReference type="EC" id="1.2.1.3" evidence="3"/>
<dbReference type="SUPFAM" id="SSF53720">
    <property type="entry name" value="ALDH-like"/>
    <property type="match status" value="1"/>
</dbReference>
<evidence type="ECO:0000313" key="8">
    <source>
        <dbReference type="EMBL" id="CZT15669.1"/>
    </source>
</evidence>
<dbReference type="Proteomes" id="UP000225277">
    <property type="component" value="Unassembled WGS sequence"/>
</dbReference>
<comment type="similarity">
    <text evidence="1 6">Belongs to the aldehyde dehydrogenase family.</text>
</comment>
<feature type="active site" evidence="5">
    <location>
        <position position="313"/>
    </location>
</feature>
<evidence type="ECO:0000256" key="1">
    <source>
        <dbReference type="ARBA" id="ARBA00009986"/>
    </source>
</evidence>
<evidence type="ECO:0000256" key="2">
    <source>
        <dbReference type="ARBA" id="ARBA00023002"/>
    </source>
</evidence>
<feature type="domain" description="Aldehyde dehydrogenase" evidence="7">
    <location>
        <begin position="77"/>
        <end position="556"/>
    </location>
</feature>
<dbReference type="GO" id="GO:0004029">
    <property type="term" value="F:aldehyde dehydrogenase (NAD+) activity"/>
    <property type="evidence" value="ECO:0007669"/>
    <property type="project" value="UniProtKB-EC"/>
</dbReference>
<accession>A0A2D3V2D6</accession>
<dbReference type="CDD" id="cd07098">
    <property type="entry name" value="ALDH_F15-22"/>
    <property type="match status" value="1"/>
</dbReference>
<dbReference type="GeneID" id="35606750"/>
<dbReference type="PROSITE" id="PS00070">
    <property type="entry name" value="ALDEHYDE_DEHYDR_CYS"/>
    <property type="match status" value="1"/>
</dbReference>
<dbReference type="InterPro" id="IPR016160">
    <property type="entry name" value="Ald_DH_CS_CYS"/>
</dbReference>
<dbReference type="InterPro" id="IPR016163">
    <property type="entry name" value="Ald_DH_C"/>
</dbReference>
<dbReference type="RefSeq" id="XP_023622565.1">
    <property type="nucleotide sequence ID" value="XM_023766797.1"/>
</dbReference>
<dbReference type="PANTHER" id="PTHR11699">
    <property type="entry name" value="ALDEHYDE DEHYDROGENASE-RELATED"/>
    <property type="match status" value="1"/>
</dbReference>
<name>A0A2D3V2D6_9PEZI</name>
<dbReference type="PROSITE" id="PS00687">
    <property type="entry name" value="ALDEHYDE_DEHYDR_GLU"/>
    <property type="match status" value="1"/>
</dbReference>
<proteinExistence type="inferred from homology"/>
<dbReference type="Gene3D" id="3.40.309.10">
    <property type="entry name" value="Aldehyde Dehydrogenase, Chain A, domain 2"/>
    <property type="match status" value="1"/>
</dbReference>
<evidence type="ECO:0000259" key="7">
    <source>
        <dbReference type="Pfam" id="PF00171"/>
    </source>
</evidence>
<protein>
    <recommendedName>
        <fullName evidence="3">aldehyde dehydrogenase (NAD(+))</fullName>
        <ecNumber evidence="3">1.2.1.3</ecNumber>
    </recommendedName>
</protein>
<organism evidence="8 9">
    <name type="scientific">Ramularia collo-cygni</name>
    <dbReference type="NCBI Taxonomy" id="112498"/>
    <lineage>
        <taxon>Eukaryota</taxon>
        <taxon>Fungi</taxon>
        <taxon>Dikarya</taxon>
        <taxon>Ascomycota</taxon>
        <taxon>Pezizomycotina</taxon>
        <taxon>Dothideomycetes</taxon>
        <taxon>Dothideomycetidae</taxon>
        <taxon>Mycosphaerellales</taxon>
        <taxon>Mycosphaerellaceae</taxon>
        <taxon>Ramularia</taxon>
    </lineage>
</organism>
<dbReference type="EMBL" id="FJUY01000001">
    <property type="protein sequence ID" value="CZT15669.1"/>
    <property type="molecule type" value="Genomic_DNA"/>
</dbReference>
<dbReference type="AlphaFoldDB" id="A0A2D3V2D6"/>
<keyword evidence="2 6" id="KW-0560">Oxidoreductase</keyword>
<dbReference type="InterPro" id="IPR016162">
    <property type="entry name" value="Ald_DH_N"/>
</dbReference>
<evidence type="ECO:0000313" key="9">
    <source>
        <dbReference type="Proteomes" id="UP000225277"/>
    </source>
</evidence>
<dbReference type="Pfam" id="PF00171">
    <property type="entry name" value="Aldedh"/>
    <property type="match status" value="1"/>
</dbReference>
<dbReference type="STRING" id="112498.A0A2D3V2D6"/>
<dbReference type="InterPro" id="IPR016161">
    <property type="entry name" value="Ald_DH/histidinol_DH"/>
</dbReference>
<evidence type="ECO:0000256" key="3">
    <source>
        <dbReference type="ARBA" id="ARBA00024226"/>
    </source>
</evidence>
<comment type="catalytic activity">
    <reaction evidence="4">
        <text>an aldehyde + NAD(+) + H2O = a carboxylate + NADH + 2 H(+)</text>
        <dbReference type="Rhea" id="RHEA:16185"/>
        <dbReference type="ChEBI" id="CHEBI:15377"/>
        <dbReference type="ChEBI" id="CHEBI:15378"/>
        <dbReference type="ChEBI" id="CHEBI:17478"/>
        <dbReference type="ChEBI" id="CHEBI:29067"/>
        <dbReference type="ChEBI" id="CHEBI:57540"/>
        <dbReference type="ChEBI" id="CHEBI:57945"/>
        <dbReference type="EC" id="1.2.1.3"/>
    </reaction>
</comment>
<sequence>MDALPLRDLLDASSHGLWDGRIVATAICLILAWLVYLLVRTDPEHGVDFSLPPPEQAKIGWQGKELPSPSIKVTGSNAIQCYAPATGQLISLINPATPDKIDRLIVRAAAAQSTWSKTTFAQRRKVLKTLLKFILDNEADIIRTACLDSGKTRVDALFGEILVTAEKIRWMLDHGEKSLSADGRSTNLLMFYKKNEIRYEPLGVVAACVSWNYPFHNFLGPVISSIFAGNAIVVKTSEQTAWSSVYFANIVRGALSACGFDPDVVQGFACWPETAEHFTSHPGLSHLTFIGSRPVAHAVAKSASKALTPLCVELGGKDAAIVLDDTKQRCMSSGEMERVCSILMRGVFQSSGQNCVGTERIIAQPKSYERLIEMLEPRIKGLRLGNDLDPETTVDCGALISPTSFDRLEHLIAEATASGARLLVGGHRFTHEHYPQGHYFTPTLIVDVTSDMRIAQEELFAPVCVLMRAESVDETIEIANSTAYGLGASVYGPTSTSRARDALNHVANGLKVGMVAENDLAAYYVCQLPFGGVRGSGYGRFAGQEGLRSVCNAKSICVDRWPSLIKTSIPANLDYPMREGAWRAAVGVVFLGYGENMPRRWQGIRRLVGF</sequence>